<feature type="transmembrane region" description="Helical" evidence="1">
    <location>
        <begin position="12"/>
        <end position="33"/>
    </location>
</feature>
<proteinExistence type="predicted"/>
<keyword evidence="1" id="KW-0472">Membrane</keyword>
<evidence type="ECO:0000256" key="1">
    <source>
        <dbReference type="SAM" id="Phobius"/>
    </source>
</evidence>
<reference evidence="2" key="1">
    <citation type="submission" date="2014-09" db="EMBL/GenBank/DDBJ databases">
        <authorList>
            <person name="Magalhaes I.L.F."/>
            <person name="Oliveira U."/>
            <person name="Santos F.R."/>
            <person name="Vidigal T.H.D.A."/>
            <person name="Brescovit A.D."/>
            <person name="Santos A.J."/>
        </authorList>
    </citation>
    <scope>NUCLEOTIDE SEQUENCE</scope>
    <source>
        <tissue evidence="2">Shoot tissue taken approximately 20 cm above the soil surface</tissue>
    </source>
</reference>
<keyword evidence="1" id="KW-1133">Transmembrane helix</keyword>
<organism evidence="2">
    <name type="scientific">Arundo donax</name>
    <name type="common">Giant reed</name>
    <name type="synonym">Donax arundinaceus</name>
    <dbReference type="NCBI Taxonomy" id="35708"/>
    <lineage>
        <taxon>Eukaryota</taxon>
        <taxon>Viridiplantae</taxon>
        <taxon>Streptophyta</taxon>
        <taxon>Embryophyta</taxon>
        <taxon>Tracheophyta</taxon>
        <taxon>Spermatophyta</taxon>
        <taxon>Magnoliopsida</taxon>
        <taxon>Liliopsida</taxon>
        <taxon>Poales</taxon>
        <taxon>Poaceae</taxon>
        <taxon>PACMAD clade</taxon>
        <taxon>Arundinoideae</taxon>
        <taxon>Arundineae</taxon>
        <taxon>Arundo</taxon>
    </lineage>
</organism>
<keyword evidence="1" id="KW-0812">Transmembrane</keyword>
<reference evidence="2" key="2">
    <citation type="journal article" date="2015" name="Data Brief">
        <title>Shoot transcriptome of the giant reed, Arundo donax.</title>
        <authorList>
            <person name="Barrero R.A."/>
            <person name="Guerrero F.D."/>
            <person name="Moolhuijzen P."/>
            <person name="Goolsby J.A."/>
            <person name="Tidwell J."/>
            <person name="Bellgard S.E."/>
            <person name="Bellgard M.I."/>
        </authorList>
    </citation>
    <scope>NUCLEOTIDE SEQUENCE</scope>
    <source>
        <tissue evidence="2">Shoot tissue taken approximately 20 cm above the soil surface</tissue>
    </source>
</reference>
<dbReference type="AlphaFoldDB" id="A0A0A9HQC9"/>
<protein>
    <submittedName>
        <fullName evidence="2">Uncharacterized protein</fullName>
    </submittedName>
</protein>
<evidence type="ECO:0000313" key="2">
    <source>
        <dbReference type="EMBL" id="JAE38947.1"/>
    </source>
</evidence>
<dbReference type="EMBL" id="GBRH01158949">
    <property type="protein sequence ID" value="JAE38947.1"/>
    <property type="molecule type" value="Transcribed_RNA"/>
</dbReference>
<sequence>MLLQCPSFWNFAIFMGAPLLNTSFLFLEIWIVINLF</sequence>
<accession>A0A0A9HQC9</accession>
<name>A0A0A9HQC9_ARUDO</name>